<dbReference type="PANTHER" id="PTHR45674:SF9">
    <property type="entry name" value="DNA LIGASE 3"/>
    <property type="match status" value="1"/>
</dbReference>
<dbReference type="InterPro" id="IPR016059">
    <property type="entry name" value="DNA_ligase_ATP-dep_CS"/>
</dbReference>
<dbReference type="EC" id="6.5.1.1" evidence="7"/>
<dbReference type="OrthoDB" id="206088at2759"/>
<name>A0A6G1G468_9PEZI</name>
<dbReference type="CDD" id="cd07969">
    <property type="entry name" value="OBF_DNA_ligase_I"/>
    <property type="match status" value="1"/>
</dbReference>
<dbReference type="NCBIfam" id="TIGR00574">
    <property type="entry name" value="dnl1"/>
    <property type="match status" value="1"/>
</dbReference>
<gene>
    <name evidence="11 13" type="ORF">P152DRAFT_458440</name>
</gene>
<dbReference type="InterPro" id="IPR000977">
    <property type="entry name" value="DNA_ligase_ATP-dep"/>
</dbReference>
<keyword evidence="12" id="KW-1185">Reference proteome</keyword>
<evidence type="ECO:0000313" key="11">
    <source>
        <dbReference type="EMBL" id="KAF1812619.1"/>
    </source>
</evidence>
<dbReference type="EMBL" id="ML975157">
    <property type="protein sequence ID" value="KAF1812619.1"/>
    <property type="molecule type" value="Genomic_DNA"/>
</dbReference>
<dbReference type="CDD" id="cd07900">
    <property type="entry name" value="Adenylation_DNA_ligase_I_Euk"/>
    <property type="match status" value="1"/>
</dbReference>
<dbReference type="GO" id="GO:0006281">
    <property type="term" value="P:DNA repair"/>
    <property type="evidence" value="ECO:0007669"/>
    <property type="project" value="UniProtKB-KW"/>
</dbReference>
<reference evidence="11 13" key="1">
    <citation type="submission" date="2020-01" db="EMBL/GenBank/DDBJ databases">
        <authorList>
            <consortium name="DOE Joint Genome Institute"/>
            <person name="Haridas S."/>
            <person name="Albert R."/>
            <person name="Binder M."/>
            <person name="Bloem J."/>
            <person name="Labutti K."/>
            <person name="Salamov A."/>
            <person name="Andreopoulos B."/>
            <person name="Baker S.E."/>
            <person name="Barry K."/>
            <person name="Bills G."/>
            <person name="Bluhm B.H."/>
            <person name="Cannon C."/>
            <person name="Castanera R."/>
            <person name="Culley D.E."/>
            <person name="Daum C."/>
            <person name="Ezra D."/>
            <person name="Gonzalez J.B."/>
            <person name="Henrissat B."/>
            <person name="Kuo A."/>
            <person name="Liang C."/>
            <person name="Lipzen A."/>
            <person name="Lutzoni F."/>
            <person name="Magnuson J."/>
            <person name="Mondo S."/>
            <person name="Nolan M."/>
            <person name="Ohm R."/>
            <person name="Pangilinan J."/>
            <person name="Park H.-J."/>
            <person name="Ramirez L."/>
            <person name="Alfaro M."/>
            <person name="Sun H."/>
            <person name="Tritt A."/>
            <person name="Yoshinaga Y."/>
            <person name="Zwiers L.-H."/>
            <person name="Turgeon B.G."/>
            <person name="Goodwin S.B."/>
            <person name="Spatafora J.W."/>
            <person name="Crous P.W."/>
            <person name="Grigoriev I.V."/>
        </authorList>
    </citation>
    <scope>NUCLEOTIDE SEQUENCE</scope>
    <source>
        <strain evidence="11 13">CBS 781.70</strain>
    </source>
</reference>
<dbReference type="GO" id="GO:0003910">
    <property type="term" value="F:DNA ligase (ATP) activity"/>
    <property type="evidence" value="ECO:0007669"/>
    <property type="project" value="UniProtKB-EC"/>
</dbReference>
<reference evidence="13" key="2">
    <citation type="submission" date="2020-04" db="EMBL/GenBank/DDBJ databases">
        <authorList>
            <consortium name="NCBI Genome Project"/>
        </authorList>
    </citation>
    <scope>NUCLEOTIDE SEQUENCE</scope>
    <source>
        <strain evidence="13">CBS 781.70</strain>
    </source>
</reference>
<feature type="compositionally biased region" description="Acidic residues" evidence="9">
    <location>
        <begin position="885"/>
        <end position="900"/>
    </location>
</feature>
<dbReference type="Gene3D" id="1.10.3260.10">
    <property type="entry name" value="DNA ligase, ATP-dependent, N-terminal domain"/>
    <property type="match status" value="1"/>
</dbReference>
<feature type="compositionally biased region" description="Basic and acidic residues" evidence="9">
    <location>
        <begin position="870"/>
        <end position="884"/>
    </location>
</feature>
<feature type="compositionally biased region" description="Basic and acidic residues" evidence="9">
    <location>
        <begin position="62"/>
        <end position="76"/>
    </location>
</feature>
<dbReference type="Gene3D" id="3.30.470.30">
    <property type="entry name" value="DNA ligase/mRNA capping enzyme"/>
    <property type="match status" value="1"/>
</dbReference>
<dbReference type="PROSITE" id="PS00697">
    <property type="entry name" value="DNA_LIGASE_A1"/>
    <property type="match status" value="1"/>
</dbReference>
<keyword evidence="7" id="KW-0234">DNA repair</keyword>
<dbReference type="PROSITE" id="PS50160">
    <property type="entry name" value="DNA_LIGASE_A3"/>
    <property type="match status" value="1"/>
</dbReference>
<dbReference type="InterPro" id="IPR036599">
    <property type="entry name" value="DNA_ligase_N_sf"/>
</dbReference>
<feature type="region of interest" description="Disordered" evidence="9">
    <location>
        <begin position="756"/>
        <end position="778"/>
    </location>
</feature>
<dbReference type="FunFam" id="3.30.470.30:FF:000009">
    <property type="entry name" value="DNA ligase"/>
    <property type="match status" value="1"/>
</dbReference>
<reference evidence="13" key="3">
    <citation type="submission" date="2025-04" db="UniProtKB">
        <authorList>
            <consortium name="RefSeq"/>
        </authorList>
    </citation>
    <scope>IDENTIFICATION</scope>
    <source>
        <strain evidence="13">CBS 781.70</strain>
    </source>
</reference>
<evidence type="ECO:0000256" key="8">
    <source>
        <dbReference type="RuleBase" id="RU004196"/>
    </source>
</evidence>
<dbReference type="Pfam" id="PF01068">
    <property type="entry name" value="DNA_ligase_A_M"/>
    <property type="match status" value="1"/>
</dbReference>
<feature type="compositionally biased region" description="Basic and acidic residues" evidence="9">
    <location>
        <begin position="647"/>
        <end position="659"/>
    </location>
</feature>
<sequence length="900" mass="99836">MPSPAKRRKKNDFKSADQSVRGLDYFFAKQQANKGTPSSHGTGEEKPTCAERNEVTQETDEEYARRLQEQYDKEEQGLGISRSEAEDGIPNGTTSRLKSVEVPKAGSSERKPLEPTIRTLSLQHGTTAADKVTFAIPLDEDPLTFDLSTYISPLQAQWSSTGGNATYALLTHCFTIAGSTTGRIKTTNTLINTFRLLIAADPDSLLPAVWLSTNSISAPHDPMELNLGGSTISKALCKVYSLTPATLRTLYNKYGDGGDVAFEAKKRASLTLRKPKPLTVQGVYDDLGKIAKSTGKGSAEMKQGTVERMIRDAGTGEESRYLVRTLVQNLRIGAVKTTTLIALSRAFLLTAPPHPPESFTSAYDPTSVARMSKDARQELFLRAEELLKASYARHPSYATLVPALLEVGISPELLLRCGLSLHVPLRPMLGAITRDLPSMLAQLAGRAFTAEWKYDGQRAQVHCDDAGTVSIFSRHLENMTDKYPDLVSLVPQFRGEGVSSFILEGEVVAVNPETGQLLPFQTLSNRARKDVKQEDVKVQVCLYAFDLMYLNGSELLGRPLRERRNILKSLFNSIPRRFEWVRNLDATSEDVESVREFFQEATNNKCEGIMVKVLDNLDEDIKLAEQEDLIDGDVPSIPTRKKAKPAKGKEASKPSKAADESAENASEARPSRRKPLLATYTPDKRLESWLKVKKDYAQSADTIDMIPIGAWHGQGRKSKWWSPILLAVRNESTGLLEAVTKCMSGFTDKFYKENRAKYDPDGQAGGPPENEEDDDSDDLEAVERIGKNTLASKPMYVEYNGPEPDIWFEPQEVWECVFADVTLSPTYTAAIGLVSDERGLSLRFPRFLRVREDKSIEEASTSEFLAELYRKQAGDPDRPSAEKMEVEEEAELDDDGELYG</sequence>
<dbReference type="InterPro" id="IPR012309">
    <property type="entry name" value="DNA_ligase_ATP-dep_C"/>
</dbReference>
<organism evidence="11">
    <name type="scientific">Eremomyces bilateralis CBS 781.70</name>
    <dbReference type="NCBI Taxonomy" id="1392243"/>
    <lineage>
        <taxon>Eukaryota</taxon>
        <taxon>Fungi</taxon>
        <taxon>Dikarya</taxon>
        <taxon>Ascomycota</taxon>
        <taxon>Pezizomycotina</taxon>
        <taxon>Dothideomycetes</taxon>
        <taxon>Dothideomycetes incertae sedis</taxon>
        <taxon>Eremomycetales</taxon>
        <taxon>Eremomycetaceae</taxon>
        <taxon>Eremomyces</taxon>
    </lineage>
</organism>
<dbReference type="InterPro" id="IPR012310">
    <property type="entry name" value="DNA_ligase_ATP-dep_cent"/>
</dbReference>
<dbReference type="InterPro" id="IPR012340">
    <property type="entry name" value="NA-bd_OB-fold"/>
</dbReference>
<proteinExistence type="inferred from homology"/>
<dbReference type="Proteomes" id="UP000504638">
    <property type="component" value="Unplaced"/>
</dbReference>
<dbReference type="Gene3D" id="3.30.1490.70">
    <property type="match status" value="1"/>
</dbReference>
<keyword evidence="2 7" id="KW-0436">Ligase</keyword>
<evidence type="ECO:0000256" key="7">
    <source>
        <dbReference type="RuleBase" id="RU000617"/>
    </source>
</evidence>
<keyword evidence="5 7" id="KW-0067">ATP-binding</keyword>
<dbReference type="SUPFAM" id="SSF117018">
    <property type="entry name" value="ATP-dependent DNA ligase DNA-binding domain"/>
    <property type="match status" value="1"/>
</dbReference>
<evidence type="ECO:0000256" key="3">
    <source>
        <dbReference type="ARBA" id="ARBA00022705"/>
    </source>
</evidence>
<keyword evidence="7" id="KW-0227">DNA damage</keyword>
<dbReference type="GeneID" id="54420033"/>
<feature type="region of interest" description="Disordered" evidence="9">
    <location>
        <begin position="870"/>
        <end position="900"/>
    </location>
</feature>
<evidence type="ECO:0000259" key="10">
    <source>
        <dbReference type="PROSITE" id="PS50160"/>
    </source>
</evidence>
<feature type="region of interest" description="Disordered" evidence="9">
    <location>
        <begin position="634"/>
        <end position="677"/>
    </location>
</feature>
<dbReference type="SUPFAM" id="SSF56091">
    <property type="entry name" value="DNA ligase/mRNA capping enzyme, catalytic domain"/>
    <property type="match status" value="1"/>
</dbReference>
<evidence type="ECO:0000256" key="4">
    <source>
        <dbReference type="ARBA" id="ARBA00022741"/>
    </source>
</evidence>
<dbReference type="Pfam" id="PF04675">
    <property type="entry name" value="DNA_ligase_A_N"/>
    <property type="match status" value="1"/>
</dbReference>
<dbReference type="AlphaFoldDB" id="A0A6G1G468"/>
<comment type="catalytic activity">
    <reaction evidence="6 7">
        <text>ATP + (deoxyribonucleotide)n-3'-hydroxyl + 5'-phospho-(deoxyribonucleotide)m = (deoxyribonucleotide)n+m + AMP + diphosphate.</text>
        <dbReference type="EC" id="6.5.1.1"/>
    </reaction>
</comment>
<feature type="compositionally biased region" description="Acidic residues" evidence="9">
    <location>
        <begin position="769"/>
        <end position="778"/>
    </location>
</feature>
<dbReference type="GO" id="GO:0006273">
    <property type="term" value="P:lagging strand elongation"/>
    <property type="evidence" value="ECO:0007669"/>
    <property type="project" value="TreeGrafter"/>
</dbReference>
<evidence type="ECO:0000256" key="1">
    <source>
        <dbReference type="ARBA" id="ARBA00007572"/>
    </source>
</evidence>
<dbReference type="GO" id="GO:0006310">
    <property type="term" value="P:DNA recombination"/>
    <property type="evidence" value="ECO:0007669"/>
    <property type="project" value="UniProtKB-KW"/>
</dbReference>
<feature type="domain" description="ATP-dependent DNA ligase family profile" evidence="10">
    <location>
        <begin position="533"/>
        <end position="730"/>
    </location>
</feature>
<evidence type="ECO:0000256" key="5">
    <source>
        <dbReference type="ARBA" id="ARBA00022840"/>
    </source>
</evidence>
<dbReference type="InterPro" id="IPR050191">
    <property type="entry name" value="ATP-dep_DNA_ligase"/>
</dbReference>
<feature type="region of interest" description="Disordered" evidence="9">
    <location>
        <begin position="24"/>
        <end position="111"/>
    </location>
</feature>
<comment type="similarity">
    <text evidence="1 8">Belongs to the ATP-dependent DNA ligase family.</text>
</comment>
<feature type="compositionally biased region" description="Basic and acidic residues" evidence="9">
    <location>
        <begin position="42"/>
        <end position="55"/>
    </location>
</feature>
<dbReference type="Pfam" id="PF04679">
    <property type="entry name" value="DNA_ligase_A_C"/>
    <property type="match status" value="1"/>
</dbReference>
<evidence type="ECO:0000256" key="9">
    <source>
        <dbReference type="SAM" id="MobiDB-lite"/>
    </source>
</evidence>
<keyword evidence="7" id="KW-0233">DNA recombination</keyword>
<dbReference type="Gene3D" id="2.40.50.140">
    <property type="entry name" value="Nucleic acid-binding proteins"/>
    <property type="match status" value="1"/>
</dbReference>
<dbReference type="GO" id="GO:0071897">
    <property type="term" value="P:DNA biosynthetic process"/>
    <property type="evidence" value="ECO:0007669"/>
    <property type="project" value="InterPro"/>
</dbReference>
<keyword evidence="4 7" id="KW-0547">Nucleotide-binding</keyword>
<evidence type="ECO:0000256" key="6">
    <source>
        <dbReference type="ARBA" id="ARBA00034003"/>
    </source>
</evidence>
<feature type="compositionally biased region" description="Polar residues" evidence="9">
    <location>
        <begin position="30"/>
        <end position="41"/>
    </location>
</feature>
<evidence type="ECO:0000313" key="13">
    <source>
        <dbReference type="RefSeq" id="XP_033534250.1"/>
    </source>
</evidence>
<dbReference type="RefSeq" id="XP_033534250.1">
    <property type="nucleotide sequence ID" value="XM_033679463.1"/>
</dbReference>
<evidence type="ECO:0000256" key="2">
    <source>
        <dbReference type="ARBA" id="ARBA00022598"/>
    </source>
</evidence>
<evidence type="ECO:0000313" key="12">
    <source>
        <dbReference type="Proteomes" id="UP000504638"/>
    </source>
</evidence>
<accession>A0A6G1G468</accession>
<keyword evidence="3" id="KW-0235">DNA replication</keyword>
<dbReference type="SUPFAM" id="SSF50249">
    <property type="entry name" value="Nucleic acid-binding proteins"/>
    <property type="match status" value="1"/>
</dbReference>
<protein>
    <recommendedName>
        <fullName evidence="7">DNA ligase</fullName>
        <ecNumber evidence="7">6.5.1.1</ecNumber>
    </recommendedName>
</protein>
<dbReference type="InterPro" id="IPR012308">
    <property type="entry name" value="DNA_ligase_ATP-dep_N"/>
</dbReference>
<dbReference type="GO" id="GO:0005524">
    <property type="term" value="F:ATP binding"/>
    <property type="evidence" value="ECO:0007669"/>
    <property type="project" value="UniProtKB-KW"/>
</dbReference>
<dbReference type="GO" id="GO:0003677">
    <property type="term" value="F:DNA binding"/>
    <property type="evidence" value="ECO:0007669"/>
    <property type="project" value="InterPro"/>
</dbReference>
<dbReference type="GO" id="GO:0005634">
    <property type="term" value="C:nucleus"/>
    <property type="evidence" value="ECO:0007669"/>
    <property type="project" value="TreeGrafter"/>
</dbReference>
<dbReference type="PANTHER" id="PTHR45674">
    <property type="entry name" value="DNA LIGASE 1/3 FAMILY MEMBER"/>
    <property type="match status" value="1"/>
</dbReference>